<dbReference type="VEuPathDB" id="VectorBase:LDEU011850"/>
<protein>
    <recommendedName>
        <fullName evidence="1">DUF659 domain-containing protein</fullName>
    </recommendedName>
</protein>
<reference evidence="2 3" key="1">
    <citation type="journal article" date="2018" name="Gigascience">
        <title>Genomes of trombidid mites reveal novel predicted allergens and laterally-transferred genes associated with secondary metabolism.</title>
        <authorList>
            <person name="Dong X."/>
            <person name="Chaisiri K."/>
            <person name="Xia D."/>
            <person name="Armstrong S.D."/>
            <person name="Fang Y."/>
            <person name="Donnelly M.J."/>
            <person name="Kadowaki T."/>
            <person name="McGarry J.W."/>
            <person name="Darby A.C."/>
            <person name="Makepeace B.L."/>
        </authorList>
    </citation>
    <scope>NUCLEOTIDE SEQUENCE [LARGE SCALE GENOMIC DNA]</scope>
    <source>
        <strain evidence="2">UoL-UT</strain>
    </source>
</reference>
<evidence type="ECO:0000313" key="3">
    <source>
        <dbReference type="Proteomes" id="UP000288716"/>
    </source>
</evidence>
<dbReference type="Pfam" id="PF04937">
    <property type="entry name" value="DUF659"/>
    <property type="match status" value="1"/>
</dbReference>
<feature type="non-terminal residue" evidence="2">
    <location>
        <position position="197"/>
    </location>
</feature>
<sequence>MPKEKKSTSAKLKEIIRENEDFEIDKDCLRCISTTAEEELHNIYLIVDETNDKQQRKILNILVGKLDSTQQKSYLLSCKFLNETNSETVAKEIVNALNLLWKGTLHYDRVLAIITDQAPYMLKTVKDLKKLFFRNVKHITCLAHCLHRVSEVIRDENEAVNQLIADVKRVLEKSAYRKNSFIQIVGKLPPKAITTRW</sequence>
<organism evidence="2 3">
    <name type="scientific">Leptotrombidium deliense</name>
    <dbReference type="NCBI Taxonomy" id="299467"/>
    <lineage>
        <taxon>Eukaryota</taxon>
        <taxon>Metazoa</taxon>
        <taxon>Ecdysozoa</taxon>
        <taxon>Arthropoda</taxon>
        <taxon>Chelicerata</taxon>
        <taxon>Arachnida</taxon>
        <taxon>Acari</taxon>
        <taxon>Acariformes</taxon>
        <taxon>Trombidiformes</taxon>
        <taxon>Prostigmata</taxon>
        <taxon>Anystina</taxon>
        <taxon>Parasitengona</taxon>
        <taxon>Trombiculoidea</taxon>
        <taxon>Trombiculidae</taxon>
        <taxon>Leptotrombidium</taxon>
    </lineage>
</organism>
<evidence type="ECO:0000313" key="2">
    <source>
        <dbReference type="EMBL" id="RWS20190.1"/>
    </source>
</evidence>
<dbReference type="OrthoDB" id="6623841at2759"/>
<dbReference type="AlphaFoldDB" id="A0A443RY45"/>
<comment type="caution">
    <text evidence="2">The sequence shown here is derived from an EMBL/GenBank/DDBJ whole genome shotgun (WGS) entry which is preliminary data.</text>
</comment>
<gene>
    <name evidence="2" type="ORF">B4U80_09365</name>
</gene>
<dbReference type="EMBL" id="NCKV01019424">
    <property type="protein sequence ID" value="RWS20190.1"/>
    <property type="molecule type" value="Genomic_DNA"/>
</dbReference>
<evidence type="ECO:0000259" key="1">
    <source>
        <dbReference type="Pfam" id="PF04937"/>
    </source>
</evidence>
<dbReference type="InterPro" id="IPR007021">
    <property type="entry name" value="DUF659"/>
</dbReference>
<accession>A0A443RY45</accession>
<keyword evidence="3" id="KW-1185">Reference proteome</keyword>
<name>A0A443RY45_9ACAR</name>
<feature type="domain" description="DUF659" evidence="1">
    <location>
        <begin position="37"/>
        <end position="170"/>
    </location>
</feature>
<dbReference type="InterPro" id="IPR012337">
    <property type="entry name" value="RNaseH-like_sf"/>
</dbReference>
<proteinExistence type="predicted"/>
<dbReference type="STRING" id="299467.A0A443RY45"/>
<dbReference type="Proteomes" id="UP000288716">
    <property type="component" value="Unassembled WGS sequence"/>
</dbReference>
<dbReference type="SUPFAM" id="SSF53098">
    <property type="entry name" value="Ribonuclease H-like"/>
    <property type="match status" value="1"/>
</dbReference>